<feature type="region of interest" description="Disordered" evidence="1">
    <location>
        <begin position="647"/>
        <end position="680"/>
    </location>
</feature>
<feature type="compositionally biased region" description="Polar residues" evidence="1">
    <location>
        <begin position="586"/>
        <end position="603"/>
    </location>
</feature>
<dbReference type="Pfam" id="PF05036">
    <property type="entry name" value="SPOR"/>
    <property type="match status" value="1"/>
</dbReference>
<dbReference type="InterPro" id="IPR007730">
    <property type="entry name" value="SPOR-like_dom"/>
</dbReference>
<gene>
    <name evidence="3" type="ORF">OOZ53_15015</name>
</gene>
<feature type="domain" description="SPOR" evidence="2">
    <location>
        <begin position="719"/>
        <end position="802"/>
    </location>
</feature>
<accession>A0ABT4VPM5</accession>
<feature type="compositionally biased region" description="Acidic residues" evidence="1">
    <location>
        <begin position="160"/>
        <end position="180"/>
    </location>
</feature>
<comment type="caution">
    <text evidence="3">The sequence shown here is derived from an EMBL/GenBank/DDBJ whole genome shotgun (WGS) entry which is preliminary data.</text>
</comment>
<protein>
    <submittedName>
        <fullName evidence="3">SPOR domain-containing protein</fullName>
    </submittedName>
</protein>
<dbReference type="Proteomes" id="UP001148313">
    <property type="component" value="Unassembled WGS sequence"/>
</dbReference>
<feature type="region of interest" description="Disordered" evidence="1">
    <location>
        <begin position="533"/>
        <end position="553"/>
    </location>
</feature>
<feature type="region of interest" description="Disordered" evidence="1">
    <location>
        <begin position="96"/>
        <end position="119"/>
    </location>
</feature>
<evidence type="ECO:0000313" key="4">
    <source>
        <dbReference type="Proteomes" id="UP001148313"/>
    </source>
</evidence>
<proteinExistence type="predicted"/>
<feature type="compositionally biased region" description="Low complexity" evidence="1">
    <location>
        <begin position="575"/>
        <end position="585"/>
    </location>
</feature>
<feature type="compositionally biased region" description="Basic and acidic residues" evidence="1">
    <location>
        <begin position="1"/>
        <end position="21"/>
    </location>
</feature>
<dbReference type="PROSITE" id="PS51724">
    <property type="entry name" value="SPOR"/>
    <property type="match status" value="1"/>
</dbReference>
<sequence>MADNRISETREPADKDQKNDDPLSELARIVGFEDDGTTSADDVQETARPGSGFDLEAELMRELEIDVTAPDKAVEAAQPQEQVVATEQIRQDLQDTASKKLNEKVTPIQPDLETGTAGGAKEAWPHATVGAAAQMTSLEAELQAAFSALEGRNARPDPEPVPEPEPIVEPEYIAEPEPEPEQVVPQSTRQPAQEARMPAASAAPIETLSESDELKEAYDRLQKDLDAAKPAEEEPVSDGSELTEMLLAEMAEVESQAQEASADVAAMPFDPSSITESDSSPETMSNLSVPEQVEEETPRRDAGDNDFGLPLEDELDALAAPDPSEFAAPDDHDRASVDYTDSSLEPTAVESAAIYGGDEATARIRYDDEPGMDEYQDDYESDVFPGDDFTVEDLAAPPFDDMSDGQEERTGRRGLVAAAVVLGIAVVGGGGFYLWNSSLGGDSASDGPPVIAADNDPVKVKPDDPGGKTVPNQDLAVYERVAGNDTSANPDQNLVTTTEEPVDVVQRTLDPQTLPLEGRGTAVEQTAKAEDRLAASDQLDPDPTATEAGANGVAPRKVRTLVVKPDGTIVAREAPAASEVAPAASSGQQADASTQSNLTSDVNGSAQAPVAVASALPAATASTSDSLAGSASNGSNSAQSAALPPIDENLRDSGALPLPESRPSASNTDPTQVGSATPNNADLRAAVAAPVPETRPAEQPVNIVEAVTERGNLAGTTPAANPGGYMMQISSQPSEEAARQSYQNLSQRYASIIGDKGVDFQRADIPNRGVFYRVRIPAGSKAEANSLCARYKAAGGSCFVAR</sequence>
<dbReference type="Gene3D" id="3.30.70.1070">
    <property type="entry name" value="Sporulation related repeat"/>
    <property type="match status" value="1"/>
</dbReference>
<dbReference type="RefSeq" id="WP_271090455.1">
    <property type="nucleotide sequence ID" value="NZ_JAPJZH010000009.1"/>
</dbReference>
<organism evidence="3 4">
    <name type="scientific">Hoeflea poritis</name>
    <dbReference type="NCBI Taxonomy" id="2993659"/>
    <lineage>
        <taxon>Bacteria</taxon>
        <taxon>Pseudomonadati</taxon>
        <taxon>Pseudomonadota</taxon>
        <taxon>Alphaproteobacteria</taxon>
        <taxon>Hyphomicrobiales</taxon>
        <taxon>Rhizobiaceae</taxon>
        <taxon>Hoeflea</taxon>
    </lineage>
</organism>
<evidence type="ECO:0000256" key="1">
    <source>
        <dbReference type="SAM" id="MobiDB-lite"/>
    </source>
</evidence>
<keyword evidence="4" id="KW-1185">Reference proteome</keyword>
<feature type="compositionally biased region" description="Polar residues" evidence="1">
    <location>
        <begin position="663"/>
        <end position="680"/>
    </location>
</feature>
<dbReference type="InterPro" id="IPR036680">
    <property type="entry name" value="SPOR-like_sf"/>
</dbReference>
<feature type="region of interest" description="Disordered" evidence="1">
    <location>
        <begin position="151"/>
        <end position="355"/>
    </location>
</feature>
<feature type="region of interest" description="Disordered" evidence="1">
    <location>
        <begin position="575"/>
        <end position="603"/>
    </location>
</feature>
<evidence type="ECO:0000313" key="3">
    <source>
        <dbReference type="EMBL" id="MDA4846672.1"/>
    </source>
</evidence>
<feature type="compositionally biased region" description="Polar residues" evidence="1">
    <location>
        <begin position="272"/>
        <end position="289"/>
    </location>
</feature>
<name>A0ABT4VPM5_9HYPH</name>
<dbReference type="EMBL" id="JAPJZH010000009">
    <property type="protein sequence ID" value="MDA4846672.1"/>
    <property type="molecule type" value="Genomic_DNA"/>
</dbReference>
<feature type="compositionally biased region" description="Basic and acidic residues" evidence="1">
    <location>
        <begin position="212"/>
        <end position="232"/>
    </location>
</feature>
<feature type="region of interest" description="Disordered" evidence="1">
    <location>
        <begin position="1"/>
        <end position="51"/>
    </location>
</feature>
<evidence type="ECO:0000259" key="2">
    <source>
        <dbReference type="PROSITE" id="PS51724"/>
    </source>
</evidence>
<reference evidence="3" key="1">
    <citation type="submission" date="2022-11" db="EMBL/GenBank/DDBJ databases">
        <title>Hoeflea poritis sp. nov., isolated from scleractinian coral Porites lutea.</title>
        <authorList>
            <person name="Zhang G."/>
            <person name="Wei Q."/>
            <person name="Cai L."/>
        </authorList>
    </citation>
    <scope>NUCLEOTIDE SEQUENCE</scope>
    <source>
        <strain evidence="3">E7-10</strain>
    </source>
</reference>
<feature type="compositionally biased region" description="Low complexity" evidence="1">
    <location>
        <begin position="242"/>
        <end position="262"/>
    </location>
</feature>